<dbReference type="AlphaFoldDB" id="D6U127"/>
<organism evidence="1 2">
    <name type="scientific">Ktedonobacter racemifer DSM 44963</name>
    <dbReference type="NCBI Taxonomy" id="485913"/>
    <lineage>
        <taxon>Bacteria</taxon>
        <taxon>Bacillati</taxon>
        <taxon>Chloroflexota</taxon>
        <taxon>Ktedonobacteria</taxon>
        <taxon>Ktedonobacterales</taxon>
        <taxon>Ktedonobacteraceae</taxon>
        <taxon>Ktedonobacter</taxon>
    </lineage>
</organism>
<accession>D6U127</accession>
<dbReference type="RefSeq" id="WP_007920698.1">
    <property type="nucleotide sequence ID" value="NZ_ADVG01000004.1"/>
</dbReference>
<reference evidence="1 2" key="1">
    <citation type="journal article" date="2011" name="Stand. Genomic Sci.">
        <title>Non-contiguous finished genome sequence and contextual data of the filamentous soil bacterium Ktedonobacter racemifer type strain (SOSP1-21).</title>
        <authorList>
            <person name="Chang Y.J."/>
            <person name="Land M."/>
            <person name="Hauser L."/>
            <person name="Chertkov O."/>
            <person name="Del Rio T.G."/>
            <person name="Nolan M."/>
            <person name="Copeland A."/>
            <person name="Tice H."/>
            <person name="Cheng J.F."/>
            <person name="Lucas S."/>
            <person name="Han C."/>
            <person name="Goodwin L."/>
            <person name="Pitluck S."/>
            <person name="Ivanova N."/>
            <person name="Ovchinikova G."/>
            <person name="Pati A."/>
            <person name="Chen A."/>
            <person name="Palaniappan K."/>
            <person name="Mavromatis K."/>
            <person name="Liolios K."/>
            <person name="Brettin T."/>
            <person name="Fiebig A."/>
            <person name="Rohde M."/>
            <person name="Abt B."/>
            <person name="Goker M."/>
            <person name="Detter J.C."/>
            <person name="Woyke T."/>
            <person name="Bristow J."/>
            <person name="Eisen J.A."/>
            <person name="Markowitz V."/>
            <person name="Hugenholtz P."/>
            <person name="Kyrpides N.C."/>
            <person name="Klenk H.P."/>
            <person name="Lapidus A."/>
        </authorList>
    </citation>
    <scope>NUCLEOTIDE SEQUENCE [LARGE SCALE GENOMIC DNA]</scope>
    <source>
        <strain evidence="2">DSM 44963</strain>
    </source>
</reference>
<dbReference type="InParanoid" id="D6U127"/>
<dbReference type="Proteomes" id="UP000004508">
    <property type="component" value="Unassembled WGS sequence"/>
</dbReference>
<evidence type="ECO:0000313" key="1">
    <source>
        <dbReference type="EMBL" id="EFH82517.1"/>
    </source>
</evidence>
<proteinExistence type="predicted"/>
<protein>
    <submittedName>
        <fullName evidence="1">Uncharacterized protein</fullName>
    </submittedName>
</protein>
<comment type="caution">
    <text evidence="1">The sequence shown here is derived from an EMBL/GenBank/DDBJ whole genome shotgun (WGS) entry which is preliminary data.</text>
</comment>
<keyword evidence="2" id="KW-1185">Reference proteome</keyword>
<sequence length="63" mass="6931">MKLADDVVPLGWKVESKRKRPIQVRGQRNHFVGTSSHPLTGANFLQPGSLQFSGAQIEAHLPP</sequence>
<gene>
    <name evidence="1" type="ORF">Krac_3331</name>
</gene>
<evidence type="ECO:0000313" key="2">
    <source>
        <dbReference type="Proteomes" id="UP000004508"/>
    </source>
</evidence>
<dbReference type="EMBL" id="ADVG01000004">
    <property type="protein sequence ID" value="EFH82517.1"/>
    <property type="molecule type" value="Genomic_DNA"/>
</dbReference>
<name>D6U127_KTERA</name>
<dbReference type="STRING" id="485913.Krac_3331"/>